<evidence type="ECO:0000256" key="3">
    <source>
        <dbReference type="ARBA" id="ARBA00022801"/>
    </source>
</evidence>
<dbReference type="EC" id="3.4.21.110" evidence="7"/>
<dbReference type="InterPro" id="IPR000209">
    <property type="entry name" value="Peptidase_S8/S53_dom"/>
</dbReference>
<dbReference type="Pfam" id="PF18962">
    <property type="entry name" value="Por_Secre_tail"/>
    <property type="match status" value="1"/>
</dbReference>
<feature type="domain" description="Secretion system C-terminal sorting" evidence="6">
    <location>
        <begin position="611"/>
        <end position="684"/>
    </location>
</feature>
<protein>
    <submittedName>
        <fullName evidence="7">C5a peptidase</fullName>
        <ecNumber evidence="7">3.4.21.110</ecNumber>
    </submittedName>
</protein>
<dbReference type="PANTHER" id="PTHR43399">
    <property type="entry name" value="SUBTILISIN-RELATED"/>
    <property type="match status" value="1"/>
</dbReference>
<dbReference type="NCBIfam" id="TIGR04183">
    <property type="entry name" value="Por_Secre_tail"/>
    <property type="match status" value="1"/>
</dbReference>
<reference evidence="7" key="1">
    <citation type="submission" date="2016-10" db="EMBL/GenBank/DDBJ databases">
        <title>Sequence of Gallionella enrichment culture.</title>
        <authorList>
            <person name="Poehlein A."/>
            <person name="Muehling M."/>
            <person name="Daniel R."/>
        </authorList>
    </citation>
    <scope>NUCLEOTIDE SEQUENCE</scope>
</reference>
<comment type="caution">
    <text evidence="7">The sequence shown here is derived from an EMBL/GenBank/DDBJ whole genome shotgun (WGS) entry which is preliminary data.</text>
</comment>
<keyword evidence="3 7" id="KW-0378">Hydrolase</keyword>
<dbReference type="PROSITE" id="PS51892">
    <property type="entry name" value="SUBTILASE"/>
    <property type="match status" value="1"/>
</dbReference>
<evidence type="ECO:0000256" key="2">
    <source>
        <dbReference type="ARBA" id="ARBA00022670"/>
    </source>
</evidence>
<dbReference type="SUPFAM" id="SSF49785">
    <property type="entry name" value="Galactose-binding domain-like"/>
    <property type="match status" value="1"/>
</dbReference>
<dbReference type="InterPro" id="IPR026444">
    <property type="entry name" value="Secre_tail"/>
</dbReference>
<sequence>MHLLKVILQTMLKKENLFFVLFILIFGFVQAQEKNETNISVHPSQEKFADWLNQQWQSNQFKIQSFLKQKKIFQWNKDSNGNETLLSGFSPSGLPEYLITAYSTPASVTVGTDQLWDYGSLGVNLSGNNSILINKMALWDGGRPLQTHVELSGRINAGDSGVAVSSHSTSVAGIMIDKAINADARGMAYGLGGILSYDFYNDVAEMAAASQNLLLSNHSYVNLCGWFYGNRHNPAGPADWEFWGGPTDTVDYNFGYYDDQCRNVDSIVFNAPFYTIVKAAGNNRTSNGPPIGDSYWRRDSNANWIFIPHRDPSISSNNGYDIIPTMGNAKNIITVGSVYPIPYGYTQFSDVLLAGYSSWGPTDDGRIKPDIVSPGVNIFTASSSSDTSYNFFGGTSAATPVVTGSLLLLQQLEYNLSKKFLHASTLKALVIHTANEAGPSLGPDYKYGWGLLNVEKAAAVILNQNYNHVWFERRLWQGRDTSFKVIAADNGPLTFTICWTDPPGFVDSINYKNNRTPKLVNDLDISVTDGNSIFLPWALDVNNPSLPATKKNNSVDNVEKIEIPNAIAGKEYTITISHKGILRNGFQDYSFVASGINGVVASDQNPLGLIVFPNPSSNNCTIRFKPVDNNNAVVTIFNISGQKISQETFIPTQPVTNHMLHLNTLAKGIYLINLQHSNIKSTVKLEKL</sequence>
<feature type="domain" description="Peptidase S8/S53" evidence="5">
    <location>
        <begin position="154"/>
        <end position="450"/>
    </location>
</feature>
<dbReference type="PANTHER" id="PTHR43399:SF4">
    <property type="entry name" value="CELL WALL-ASSOCIATED PROTEASE"/>
    <property type="match status" value="1"/>
</dbReference>
<dbReference type="GO" id="GO:0006508">
    <property type="term" value="P:proteolysis"/>
    <property type="evidence" value="ECO:0007669"/>
    <property type="project" value="UniProtKB-KW"/>
</dbReference>
<evidence type="ECO:0000256" key="1">
    <source>
        <dbReference type="ARBA" id="ARBA00011073"/>
    </source>
</evidence>
<dbReference type="InterPro" id="IPR008979">
    <property type="entry name" value="Galactose-bd-like_sf"/>
</dbReference>
<dbReference type="PROSITE" id="PS00138">
    <property type="entry name" value="SUBTILASE_SER"/>
    <property type="match status" value="1"/>
</dbReference>
<dbReference type="InterPro" id="IPR023828">
    <property type="entry name" value="Peptidase_S8_Ser-AS"/>
</dbReference>
<dbReference type="Gene3D" id="3.40.50.200">
    <property type="entry name" value="Peptidase S8/S53 domain"/>
    <property type="match status" value="1"/>
</dbReference>
<dbReference type="EMBL" id="MLJW01000580">
    <property type="protein sequence ID" value="OIQ84932.1"/>
    <property type="molecule type" value="Genomic_DNA"/>
</dbReference>
<dbReference type="InterPro" id="IPR051048">
    <property type="entry name" value="Peptidase_S8/S53_subtilisin"/>
</dbReference>
<evidence type="ECO:0000256" key="4">
    <source>
        <dbReference type="ARBA" id="ARBA00022825"/>
    </source>
</evidence>
<keyword evidence="4" id="KW-0720">Serine protease</keyword>
<dbReference type="Pfam" id="PF00082">
    <property type="entry name" value="Peptidase_S8"/>
    <property type="match status" value="1"/>
</dbReference>
<evidence type="ECO:0000259" key="5">
    <source>
        <dbReference type="Pfam" id="PF00082"/>
    </source>
</evidence>
<keyword evidence="2" id="KW-0645">Protease</keyword>
<accession>A0A1J5QYX6</accession>
<organism evidence="7">
    <name type="scientific">mine drainage metagenome</name>
    <dbReference type="NCBI Taxonomy" id="410659"/>
    <lineage>
        <taxon>unclassified sequences</taxon>
        <taxon>metagenomes</taxon>
        <taxon>ecological metagenomes</taxon>
    </lineage>
</organism>
<dbReference type="AlphaFoldDB" id="A0A1J5QYX6"/>
<evidence type="ECO:0000313" key="7">
    <source>
        <dbReference type="EMBL" id="OIQ84932.1"/>
    </source>
</evidence>
<dbReference type="GO" id="GO:0004252">
    <property type="term" value="F:serine-type endopeptidase activity"/>
    <property type="evidence" value="ECO:0007669"/>
    <property type="project" value="InterPro"/>
</dbReference>
<comment type="similarity">
    <text evidence="1">Belongs to the peptidase S8 family.</text>
</comment>
<dbReference type="SUPFAM" id="SSF52743">
    <property type="entry name" value="Subtilisin-like"/>
    <property type="match status" value="1"/>
</dbReference>
<name>A0A1J5QYX6_9ZZZZ</name>
<dbReference type="Gene3D" id="2.60.120.380">
    <property type="match status" value="1"/>
</dbReference>
<gene>
    <name evidence="7" type="primary">scpA_24</name>
    <name evidence="7" type="ORF">GALL_332390</name>
</gene>
<proteinExistence type="inferred from homology"/>
<dbReference type="InterPro" id="IPR036852">
    <property type="entry name" value="Peptidase_S8/S53_dom_sf"/>
</dbReference>
<evidence type="ECO:0000259" key="6">
    <source>
        <dbReference type="Pfam" id="PF18962"/>
    </source>
</evidence>